<dbReference type="SUPFAM" id="SSF53822">
    <property type="entry name" value="Periplasmic binding protein-like I"/>
    <property type="match status" value="1"/>
</dbReference>
<dbReference type="InterPro" id="IPR017978">
    <property type="entry name" value="GPCR_3_C"/>
</dbReference>
<proteinExistence type="predicted"/>
<keyword evidence="3 10" id="KW-0812">Transmembrane</keyword>
<dbReference type="InterPro" id="IPR028082">
    <property type="entry name" value="Peripla_BP_I"/>
</dbReference>
<feature type="domain" description="G-protein coupled receptors family 3 profile" evidence="12">
    <location>
        <begin position="562"/>
        <end position="830"/>
    </location>
</feature>
<organism evidence="13 14">
    <name type="scientific">Hydra vulgaris</name>
    <name type="common">Hydra</name>
    <name type="synonym">Hydra attenuata</name>
    <dbReference type="NCBI Taxonomy" id="6087"/>
    <lineage>
        <taxon>Eukaryota</taxon>
        <taxon>Metazoa</taxon>
        <taxon>Cnidaria</taxon>
        <taxon>Hydrozoa</taxon>
        <taxon>Hydroidolina</taxon>
        <taxon>Anthoathecata</taxon>
        <taxon>Aplanulata</taxon>
        <taxon>Hydridae</taxon>
        <taxon>Hydra</taxon>
    </lineage>
</organism>
<evidence type="ECO:0000256" key="8">
    <source>
        <dbReference type="ARBA" id="ARBA00023180"/>
    </source>
</evidence>
<evidence type="ECO:0000256" key="10">
    <source>
        <dbReference type="SAM" id="Phobius"/>
    </source>
</evidence>
<dbReference type="RefSeq" id="XP_065648887.1">
    <property type="nucleotide sequence ID" value="XM_065792815.1"/>
</dbReference>
<dbReference type="Pfam" id="PF07562">
    <property type="entry name" value="NCD3G"/>
    <property type="match status" value="1"/>
</dbReference>
<feature type="transmembrane region" description="Helical" evidence="10">
    <location>
        <begin position="599"/>
        <end position="620"/>
    </location>
</feature>
<dbReference type="PANTHER" id="PTHR24060">
    <property type="entry name" value="METABOTROPIC GLUTAMATE RECEPTOR"/>
    <property type="match status" value="1"/>
</dbReference>
<sequence length="867" mass="98808">MKTLQKLFVNLFCVNLCFKFSESIKNATSINGYNKISSLYQSGDVLLGGLFSIHLSNNNNHNNNNDFGMHNPSTFLSHNYQMVEAMIFAVNSINNDSSILPGIRLGYDIKDTCGTIDNSIRAVLNFNFIRKYFFANDMCHFDRVLQKTAFSNESLLTIAIIGPESSNIARSVADFAGLFKVPVISPSATSVLLGNRKRFKYFLRTVPSDAYLVKMIIDIIYKFGWNYIVLIVSNDEYGKAARLEFLKKVLSFTSKPICIVMDEIINDHDETAMLKTISNLNNINKTNVIVFISSVKEARYFLNLCVGKLREFTWITTDTWVKETTILGKEKLLRGMLGISPLKPEIPDFFKKRLSLCKKSEVENCTSSDSFEIAPYKISSTINAVYAVAHALHNLLKCNNKFCQRSISEIDGEKLLAKLENVRFVLYNQTVSFDSDGDASIQYYLWNYQQKKRGQFAFENIGIWHSKDSLRLNLFGEVKWNTKDDQQPVSTCSSECKKGYRRQVLTDNSRCCWECILCSGNTYVNSSSSSTCEKCPENYIASNDKSYCKPVITVYLKMTDYWAITLLCLTGLGNVFILLTLILYKVYKDSPVICSSNQGLCYILLIGASMFFTMPIYFIMKPTETKCKFMPFVVGLTLVTNIGTLLVKTNQVGWILRRKMFYCRRYCCLSSVSQYLKVGIYIFIEILICLYWELASINKRPNVVVVTLESNIEKAMMCSYTSNIVGLILWFIYNIGLLIVCAVQALLARNDLSNNNEAKFIALTTITICISLTVYVPVYYGAVGYYRDLMASFLFIFMGFVEWLCLFGPKIFFVLFRPEERSSTNTQSFILQNKASLQNFERLNVFESSVKVRLKKRSRTANDLATI</sequence>
<keyword evidence="7 14" id="KW-0675">Receptor</keyword>
<evidence type="ECO:0000256" key="1">
    <source>
        <dbReference type="ARBA" id="ARBA00004651"/>
    </source>
</evidence>
<dbReference type="InterPro" id="IPR000337">
    <property type="entry name" value="GPCR_3"/>
</dbReference>
<feature type="transmembrane region" description="Helical" evidence="10">
    <location>
        <begin position="792"/>
        <end position="816"/>
    </location>
</feature>
<keyword evidence="5" id="KW-0297">G-protein coupled receptor</keyword>
<dbReference type="PROSITE" id="PS50259">
    <property type="entry name" value="G_PROTEIN_RECEP_F3_4"/>
    <property type="match status" value="1"/>
</dbReference>
<evidence type="ECO:0000256" key="4">
    <source>
        <dbReference type="ARBA" id="ARBA00022989"/>
    </source>
</evidence>
<keyword evidence="8" id="KW-0325">Glycoprotein</keyword>
<dbReference type="GeneID" id="105846016"/>
<evidence type="ECO:0000256" key="3">
    <source>
        <dbReference type="ARBA" id="ARBA00022692"/>
    </source>
</evidence>
<dbReference type="Pfam" id="PF01094">
    <property type="entry name" value="ANF_receptor"/>
    <property type="match status" value="1"/>
</dbReference>
<evidence type="ECO:0000313" key="13">
    <source>
        <dbReference type="Proteomes" id="UP001652625"/>
    </source>
</evidence>
<keyword evidence="9" id="KW-0807">Transducer</keyword>
<dbReference type="InterPro" id="IPR001828">
    <property type="entry name" value="ANF_lig-bd_rcpt"/>
</dbReference>
<feature type="transmembrane region" description="Helical" evidence="10">
    <location>
        <begin position="632"/>
        <end position="654"/>
    </location>
</feature>
<dbReference type="Gene3D" id="3.40.50.2300">
    <property type="match status" value="4"/>
</dbReference>
<dbReference type="PRINTS" id="PR00248">
    <property type="entry name" value="GPCRMGR"/>
</dbReference>
<evidence type="ECO:0000256" key="7">
    <source>
        <dbReference type="ARBA" id="ARBA00023170"/>
    </source>
</evidence>
<dbReference type="Pfam" id="PF00003">
    <property type="entry name" value="7tm_3"/>
    <property type="match status" value="1"/>
</dbReference>
<keyword evidence="13" id="KW-1185">Reference proteome</keyword>
<keyword evidence="4 10" id="KW-1133">Transmembrane helix</keyword>
<comment type="subcellular location">
    <subcellularLocation>
        <location evidence="1">Cell membrane</location>
        <topology evidence="1">Multi-pass membrane protein</topology>
    </subcellularLocation>
</comment>
<gene>
    <name evidence="14" type="primary">LOC105846016</name>
</gene>
<evidence type="ECO:0000256" key="6">
    <source>
        <dbReference type="ARBA" id="ARBA00023136"/>
    </source>
</evidence>
<evidence type="ECO:0000313" key="14">
    <source>
        <dbReference type="RefSeq" id="XP_065648887.1"/>
    </source>
</evidence>
<dbReference type="Proteomes" id="UP001652625">
    <property type="component" value="Chromosome 03"/>
</dbReference>
<feature type="transmembrane region" description="Helical" evidence="10">
    <location>
        <begin position="561"/>
        <end position="587"/>
    </location>
</feature>
<name>A0ABM4BIM8_HYDVU</name>
<feature type="transmembrane region" description="Helical" evidence="10">
    <location>
        <begin position="724"/>
        <end position="748"/>
    </location>
</feature>
<dbReference type="InterPro" id="IPR050726">
    <property type="entry name" value="mGluR"/>
</dbReference>
<keyword evidence="2" id="KW-1003">Cell membrane</keyword>
<evidence type="ECO:0000256" key="11">
    <source>
        <dbReference type="SAM" id="SignalP"/>
    </source>
</evidence>
<reference evidence="14" key="1">
    <citation type="submission" date="2025-08" db="UniProtKB">
        <authorList>
            <consortium name="RefSeq"/>
        </authorList>
    </citation>
    <scope>IDENTIFICATION</scope>
</reference>
<dbReference type="Gene3D" id="2.10.50.30">
    <property type="entry name" value="GPCR, family 3, nine cysteines domain"/>
    <property type="match status" value="1"/>
</dbReference>
<protein>
    <submittedName>
        <fullName evidence="14">Metabotropic glutamate receptor 1 isoform X3</fullName>
    </submittedName>
</protein>
<evidence type="ECO:0000256" key="5">
    <source>
        <dbReference type="ARBA" id="ARBA00023040"/>
    </source>
</evidence>
<feature type="transmembrane region" description="Helical" evidence="10">
    <location>
        <begin position="675"/>
        <end position="694"/>
    </location>
</feature>
<keyword evidence="6 10" id="KW-0472">Membrane</keyword>
<dbReference type="CDD" id="cd13953">
    <property type="entry name" value="7tm_classC_mGluR-like"/>
    <property type="match status" value="1"/>
</dbReference>
<evidence type="ECO:0000256" key="2">
    <source>
        <dbReference type="ARBA" id="ARBA00022475"/>
    </source>
</evidence>
<evidence type="ECO:0000259" key="12">
    <source>
        <dbReference type="PROSITE" id="PS50259"/>
    </source>
</evidence>
<feature type="chain" id="PRO_5046176050" evidence="11">
    <location>
        <begin position="24"/>
        <end position="867"/>
    </location>
</feature>
<feature type="transmembrane region" description="Helical" evidence="10">
    <location>
        <begin position="760"/>
        <end position="780"/>
    </location>
</feature>
<dbReference type="InterPro" id="IPR011500">
    <property type="entry name" value="GPCR_3_9-Cys_dom"/>
</dbReference>
<evidence type="ECO:0000256" key="9">
    <source>
        <dbReference type="ARBA" id="ARBA00023224"/>
    </source>
</evidence>
<keyword evidence="11" id="KW-0732">Signal</keyword>
<accession>A0ABM4BIM8</accession>
<feature type="signal peptide" evidence="11">
    <location>
        <begin position="1"/>
        <end position="23"/>
    </location>
</feature>
<dbReference type="InterPro" id="IPR038550">
    <property type="entry name" value="GPCR_3_9-Cys_sf"/>
</dbReference>